<comment type="caution">
    <text evidence="2">The sequence shown here is derived from an EMBL/GenBank/DDBJ whole genome shotgun (WGS) entry which is preliminary data.</text>
</comment>
<gene>
    <name evidence="2" type="ORF">CA54_60520</name>
</gene>
<dbReference type="Proteomes" id="UP000320735">
    <property type="component" value="Unassembled WGS sequence"/>
</dbReference>
<name>A0A5C6AWQ1_9PLAN</name>
<keyword evidence="1" id="KW-0175">Coiled coil</keyword>
<dbReference type="RefSeq" id="WP_197532947.1">
    <property type="nucleotide sequence ID" value="NZ_SJPP01000005.1"/>
</dbReference>
<sequence>MERAVAAEETARLADAQEREAIAERRQSEIRSELADLRNRIINEADVQTALAEFDPVWDELSSQEKSKLLKLLIERVDYDGQAGTISVTFHATGIKTLATEVVQCLVDRL</sequence>
<evidence type="ECO:0000313" key="2">
    <source>
        <dbReference type="EMBL" id="TWU04170.1"/>
    </source>
</evidence>
<evidence type="ECO:0000256" key="1">
    <source>
        <dbReference type="SAM" id="Coils"/>
    </source>
</evidence>
<reference evidence="2 3" key="1">
    <citation type="submission" date="2019-02" db="EMBL/GenBank/DDBJ databases">
        <title>Deep-cultivation of Planctomycetes and their phenomic and genomic characterization uncovers novel biology.</title>
        <authorList>
            <person name="Wiegand S."/>
            <person name="Jogler M."/>
            <person name="Boedeker C."/>
            <person name="Pinto D."/>
            <person name="Vollmers J."/>
            <person name="Rivas-Marin E."/>
            <person name="Kohn T."/>
            <person name="Peeters S.H."/>
            <person name="Heuer A."/>
            <person name="Rast P."/>
            <person name="Oberbeckmann S."/>
            <person name="Bunk B."/>
            <person name="Jeske O."/>
            <person name="Meyerdierks A."/>
            <person name="Storesund J.E."/>
            <person name="Kallscheuer N."/>
            <person name="Luecker S."/>
            <person name="Lage O.M."/>
            <person name="Pohl T."/>
            <person name="Merkel B.J."/>
            <person name="Hornburger P."/>
            <person name="Mueller R.-W."/>
            <person name="Bruemmer F."/>
            <person name="Labrenz M."/>
            <person name="Spormann A.M."/>
            <person name="Op Den Camp H."/>
            <person name="Overmann J."/>
            <person name="Amann R."/>
            <person name="Jetten M.S.M."/>
            <person name="Mascher T."/>
            <person name="Medema M.H."/>
            <person name="Devos D.P."/>
            <person name="Kaster A.-K."/>
            <person name="Ovreas L."/>
            <person name="Rohde M."/>
            <person name="Galperin M.Y."/>
            <person name="Jogler C."/>
        </authorList>
    </citation>
    <scope>NUCLEOTIDE SEQUENCE [LARGE SCALE GENOMIC DNA]</scope>
    <source>
        <strain evidence="2 3">CA54</strain>
    </source>
</reference>
<dbReference type="AlphaFoldDB" id="A0A5C6AWQ1"/>
<keyword evidence="3" id="KW-1185">Reference proteome</keyword>
<proteinExistence type="predicted"/>
<protein>
    <submittedName>
        <fullName evidence="2">Uncharacterized protein</fullName>
    </submittedName>
</protein>
<accession>A0A5C6AWQ1</accession>
<dbReference type="EMBL" id="SJPP01000005">
    <property type="protein sequence ID" value="TWU04170.1"/>
    <property type="molecule type" value="Genomic_DNA"/>
</dbReference>
<organism evidence="2 3">
    <name type="scientific">Symmachiella macrocystis</name>
    <dbReference type="NCBI Taxonomy" id="2527985"/>
    <lineage>
        <taxon>Bacteria</taxon>
        <taxon>Pseudomonadati</taxon>
        <taxon>Planctomycetota</taxon>
        <taxon>Planctomycetia</taxon>
        <taxon>Planctomycetales</taxon>
        <taxon>Planctomycetaceae</taxon>
        <taxon>Symmachiella</taxon>
    </lineage>
</organism>
<feature type="coiled-coil region" evidence="1">
    <location>
        <begin position="6"/>
        <end position="40"/>
    </location>
</feature>
<evidence type="ECO:0000313" key="3">
    <source>
        <dbReference type="Proteomes" id="UP000320735"/>
    </source>
</evidence>